<evidence type="ECO:0000256" key="5">
    <source>
        <dbReference type="ARBA" id="ARBA00023175"/>
    </source>
</evidence>
<feature type="domain" description="Kinesin motor" evidence="8">
    <location>
        <begin position="1"/>
        <end position="271"/>
    </location>
</feature>
<dbReference type="InterPro" id="IPR001752">
    <property type="entry name" value="Kinesin_motor_dom"/>
</dbReference>
<dbReference type="AlphaFoldDB" id="X6N372"/>
<dbReference type="Gene3D" id="3.40.850.10">
    <property type="entry name" value="Kinesin motor domain"/>
    <property type="match status" value="1"/>
</dbReference>
<dbReference type="InterPro" id="IPR019821">
    <property type="entry name" value="Kinesin_motor_CS"/>
</dbReference>
<evidence type="ECO:0000256" key="6">
    <source>
        <dbReference type="PROSITE-ProRule" id="PRU00283"/>
    </source>
</evidence>
<organism evidence="9 10">
    <name type="scientific">Reticulomyxa filosa</name>
    <dbReference type="NCBI Taxonomy" id="46433"/>
    <lineage>
        <taxon>Eukaryota</taxon>
        <taxon>Sar</taxon>
        <taxon>Rhizaria</taxon>
        <taxon>Retaria</taxon>
        <taxon>Foraminifera</taxon>
        <taxon>Monothalamids</taxon>
        <taxon>Reticulomyxidae</taxon>
        <taxon>Reticulomyxa</taxon>
    </lineage>
</organism>
<dbReference type="EMBL" id="ASPP01012842">
    <property type="protein sequence ID" value="ETO20199.1"/>
    <property type="molecule type" value="Genomic_DNA"/>
</dbReference>
<dbReference type="GO" id="GO:0005524">
    <property type="term" value="F:ATP binding"/>
    <property type="evidence" value="ECO:0007669"/>
    <property type="project" value="UniProtKB-KW"/>
</dbReference>
<dbReference type="PANTHER" id="PTHR47972">
    <property type="entry name" value="KINESIN-LIKE PROTEIN KLP-3"/>
    <property type="match status" value="1"/>
</dbReference>
<accession>X6N372</accession>
<dbReference type="Proteomes" id="UP000023152">
    <property type="component" value="Unassembled WGS sequence"/>
</dbReference>
<dbReference type="SMART" id="SM00129">
    <property type="entry name" value="KISc"/>
    <property type="match status" value="1"/>
</dbReference>
<dbReference type="GO" id="GO:0003777">
    <property type="term" value="F:microtubule motor activity"/>
    <property type="evidence" value="ECO:0007669"/>
    <property type="project" value="InterPro"/>
</dbReference>
<gene>
    <name evidence="9" type="ORF">RFI_17018</name>
</gene>
<dbReference type="GO" id="GO:0005874">
    <property type="term" value="C:microtubule"/>
    <property type="evidence" value="ECO:0007669"/>
    <property type="project" value="UniProtKB-KW"/>
</dbReference>
<dbReference type="GO" id="GO:0008017">
    <property type="term" value="F:microtubule binding"/>
    <property type="evidence" value="ECO:0007669"/>
    <property type="project" value="InterPro"/>
</dbReference>
<keyword evidence="2 7" id="KW-0493">Microtubule</keyword>
<protein>
    <recommendedName>
        <fullName evidence="7">Kinesin-like protein</fullName>
    </recommendedName>
</protein>
<evidence type="ECO:0000313" key="9">
    <source>
        <dbReference type="EMBL" id="ETO20199.1"/>
    </source>
</evidence>
<dbReference type="OMA" id="CLMFVNI"/>
<evidence type="ECO:0000256" key="4">
    <source>
        <dbReference type="ARBA" id="ARBA00022840"/>
    </source>
</evidence>
<dbReference type="Pfam" id="PF00225">
    <property type="entry name" value="Kinesin"/>
    <property type="match status" value="1"/>
</dbReference>
<sequence>MEGPSLNSKDENRGMIPRAVEQIFAHAENLVSKGWKYQFLASFLEIYNEKVHLSKFLSSFKKKKKIRDLLAPKDDAYLELALKKDGKNKNEVEVADLTQCTVQCAQDVYPLLLRASKNRTTGKTDCNDRSSRSHSVFQLFLTGINPITQQQTFGVLNLIDLAGSERLKNHMLNVCAHVFVETTTKKGQQLIETQNINSSLSCLGDVISALSNNHKHIPYRNSKLTHLLMNYFGGQSKTLMFVNLCPESDKIDGNFFFFLAFVKENIVSRCAPCALLQKSMIAILVLPGKLQLVFVVLHTNGQFLFVWNERGGLLVLFNLTFESLKQFNHFIFGSSF</sequence>
<dbReference type="OrthoDB" id="3176171at2759"/>
<keyword evidence="3 7" id="KW-0547">Nucleotide-binding</keyword>
<reference evidence="9 10" key="1">
    <citation type="journal article" date="2013" name="Curr. Biol.">
        <title>The Genome of the Foraminiferan Reticulomyxa filosa.</title>
        <authorList>
            <person name="Glockner G."/>
            <person name="Hulsmann N."/>
            <person name="Schleicher M."/>
            <person name="Noegel A.A."/>
            <person name="Eichinger L."/>
            <person name="Gallinger C."/>
            <person name="Pawlowski J."/>
            <person name="Sierra R."/>
            <person name="Euteneuer U."/>
            <person name="Pillet L."/>
            <person name="Moustafa A."/>
            <person name="Platzer M."/>
            <person name="Groth M."/>
            <person name="Szafranski K."/>
            <person name="Schliwa M."/>
        </authorList>
    </citation>
    <scope>NUCLEOTIDE SEQUENCE [LARGE SCALE GENOMIC DNA]</scope>
</reference>
<dbReference type="PRINTS" id="PR00380">
    <property type="entry name" value="KINESINHEAVY"/>
</dbReference>
<dbReference type="InterPro" id="IPR027640">
    <property type="entry name" value="Kinesin-like_fam"/>
</dbReference>
<dbReference type="PANTHER" id="PTHR47972:SF45">
    <property type="entry name" value="PROTEIN CLARET SEGREGATIONAL"/>
    <property type="match status" value="1"/>
</dbReference>
<comment type="similarity">
    <text evidence="1">Belongs to the TRAFAC class myosin-kinesin ATPase superfamily. Kinesin family. KIN-14 subfamily.</text>
</comment>
<dbReference type="GO" id="GO:0007018">
    <property type="term" value="P:microtubule-based movement"/>
    <property type="evidence" value="ECO:0007669"/>
    <property type="project" value="InterPro"/>
</dbReference>
<comment type="caution">
    <text evidence="9">The sequence shown here is derived from an EMBL/GenBank/DDBJ whole genome shotgun (WGS) entry which is preliminary data.</text>
</comment>
<dbReference type="SUPFAM" id="SSF52540">
    <property type="entry name" value="P-loop containing nucleoside triphosphate hydrolases"/>
    <property type="match status" value="1"/>
</dbReference>
<dbReference type="PROSITE" id="PS50067">
    <property type="entry name" value="KINESIN_MOTOR_2"/>
    <property type="match status" value="1"/>
</dbReference>
<proteinExistence type="inferred from homology"/>
<evidence type="ECO:0000256" key="3">
    <source>
        <dbReference type="ARBA" id="ARBA00022741"/>
    </source>
</evidence>
<keyword evidence="4 7" id="KW-0067">ATP-binding</keyword>
<dbReference type="PROSITE" id="PS00411">
    <property type="entry name" value="KINESIN_MOTOR_1"/>
    <property type="match status" value="1"/>
</dbReference>
<comment type="caution">
    <text evidence="6">Lacks conserved residue(s) required for the propagation of feature annotation.</text>
</comment>
<dbReference type="InterPro" id="IPR027417">
    <property type="entry name" value="P-loop_NTPase"/>
</dbReference>
<evidence type="ECO:0000313" key="10">
    <source>
        <dbReference type="Proteomes" id="UP000023152"/>
    </source>
</evidence>
<dbReference type="InterPro" id="IPR036961">
    <property type="entry name" value="Kinesin_motor_dom_sf"/>
</dbReference>
<keyword evidence="5 7" id="KW-0505">Motor protein</keyword>
<name>X6N372_RETFI</name>
<evidence type="ECO:0000256" key="7">
    <source>
        <dbReference type="RuleBase" id="RU000394"/>
    </source>
</evidence>
<evidence type="ECO:0000256" key="2">
    <source>
        <dbReference type="ARBA" id="ARBA00022701"/>
    </source>
</evidence>
<evidence type="ECO:0000256" key="1">
    <source>
        <dbReference type="ARBA" id="ARBA00010899"/>
    </source>
</evidence>
<evidence type="ECO:0000259" key="8">
    <source>
        <dbReference type="PROSITE" id="PS50067"/>
    </source>
</evidence>
<keyword evidence="10" id="KW-1185">Reference proteome</keyword>